<gene>
    <name evidence="1" type="ORF">NSA58_18030</name>
</gene>
<organism evidence="1 2">
    <name type="scientific">Terrisporobacter muris</name>
    <dbReference type="NCBI Taxonomy" id="2963284"/>
    <lineage>
        <taxon>Bacteria</taxon>
        <taxon>Bacillati</taxon>
        <taxon>Bacillota</taxon>
        <taxon>Clostridia</taxon>
        <taxon>Peptostreptococcales</taxon>
        <taxon>Peptostreptococcaceae</taxon>
        <taxon>Terrisporobacter</taxon>
    </lineage>
</organism>
<dbReference type="RefSeq" id="WP_257560772.1">
    <property type="nucleotide sequence ID" value="NZ_JANKBY010000372.1"/>
</dbReference>
<dbReference type="Gene3D" id="1.10.1200.10">
    <property type="entry name" value="ACP-like"/>
    <property type="match status" value="1"/>
</dbReference>
<sequence>MDHIEIENKLSDIFYKVVDIDFKKNEYLREKMLFSLDLNLEPRDLVTILINIQNTFGIKIPEKVLLDRKFSTFNNILKIVEESLLSLTESHS</sequence>
<dbReference type="Proteomes" id="UP001140817">
    <property type="component" value="Unassembled WGS sequence"/>
</dbReference>
<dbReference type="NCBIfam" id="TIGR04069">
    <property type="entry name" value="ocin_ACP_rel"/>
    <property type="match status" value="1"/>
</dbReference>
<dbReference type="InterPro" id="IPR023972">
    <property type="entry name" value="CHP04069_acyl_carrier-rel"/>
</dbReference>
<accession>A0A9X2MF11</accession>
<evidence type="ECO:0000313" key="2">
    <source>
        <dbReference type="Proteomes" id="UP001140817"/>
    </source>
</evidence>
<name>A0A9X2MF11_9FIRM</name>
<dbReference type="EMBL" id="JANKBY010000372">
    <property type="protein sequence ID" value="MCR1824682.1"/>
    <property type="molecule type" value="Genomic_DNA"/>
</dbReference>
<comment type="caution">
    <text evidence="1">The sequence shown here is derived from an EMBL/GenBank/DDBJ whole genome shotgun (WGS) entry which is preliminary data.</text>
</comment>
<evidence type="ECO:0000313" key="1">
    <source>
        <dbReference type="EMBL" id="MCR1824682.1"/>
    </source>
</evidence>
<keyword evidence="2" id="KW-1185">Reference proteome</keyword>
<proteinExistence type="predicted"/>
<protein>
    <submittedName>
        <fullName evidence="1">Peptide maturation system acyl carrier-related protein</fullName>
    </submittedName>
</protein>
<dbReference type="SUPFAM" id="SSF47336">
    <property type="entry name" value="ACP-like"/>
    <property type="match status" value="1"/>
</dbReference>
<dbReference type="InterPro" id="IPR036736">
    <property type="entry name" value="ACP-like_sf"/>
</dbReference>
<reference evidence="1" key="1">
    <citation type="submission" date="2022-07" db="EMBL/GenBank/DDBJ databases">
        <title>Enhanced cultured diversity of the mouse gut microbiota enables custom-made synthetic communities.</title>
        <authorList>
            <person name="Afrizal A."/>
        </authorList>
    </citation>
    <scope>NUCLEOTIDE SEQUENCE</scope>
    <source>
        <strain evidence="1">DSM 29186</strain>
    </source>
</reference>
<dbReference type="AlphaFoldDB" id="A0A9X2MF11"/>